<protein>
    <submittedName>
        <fullName evidence="1">Uncharacterized protein</fullName>
    </submittedName>
</protein>
<evidence type="ECO:0000313" key="1">
    <source>
        <dbReference type="EMBL" id="CEI60497.1"/>
    </source>
</evidence>
<dbReference type="EMBL" id="LN649230">
    <property type="protein sequence ID" value="CEI60497.1"/>
    <property type="molecule type" value="Genomic_DNA"/>
</dbReference>
<accession>A0A2L2T8G5</accession>
<name>A0A2L2T8G5_9HYPO</name>
<evidence type="ECO:0000313" key="2">
    <source>
        <dbReference type="Proteomes" id="UP000245910"/>
    </source>
</evidence>
<reference evidence="2" key="1">
    <citation type="submission" date="2014-10" db="EMBL/GenBank/DDBJ databases">
        <authorList>
            <person name="King R."/>
        </authorList>
    </citation>
    <scope>NUCLEOTIDE SEQUENCE [LARGE SCALE GENOMIC DNA]</scope>
    <source>
        <strain evidence="2">A3/5</strain>
    </source>
</reference>
<dbReference type="AlphaFoldDB" id="A0A2L2T8G5"/>
<proteinExistence type="predicted"/>
<sequence>MISQRHGIEPDCSLHCWTPGRLSPLRSTTLWYVILSSYPASVSPRSSLFGADLKKMPSSTRILPGILSKQNYRFSDMASIFITNMKERAKMAGNEQLHRRIYHVHGRDGEDECDILTAQNQFLVKQDWHASFALFNRHCWRVTATMFLSPTAQLHQGPFARHSITSIRPLWRPSSTRPDTWAMLAGPYQRNALAMSQPVYPSMDLPLIAARLVLKADYDNDNGTIHKFLVTDKELVHLAHEGADIVIPMSPRGCNGILPRNFRRPFDIYWRGVGGSPKITRLWRKDALGNLEREKPTALAAYPQSVRPRYPSGCP</sequence>
<keyword evidence="2" id="KW-1185">Reference proteome</keyword>
<organism evidence="1 2">
    <name type="scientific">Fusarium venenatum</name>
    <dbReference type="NCBI Taxonomy" id="56646"/>
    <lineage>
        <taxon>Eukaryota</taxon>
        <taxon>Fungi</taxon>
        <taxon>Dikarya</taxon>
        <taxon>Ascomycota</taxon>
        <taxon>Pezizomycotina</taxon>
        <taxon>Sordariomycetes</taxon>
        <taxon>Hypocreomycetidae</taxon>
        <taxon>Hypocreales</taxon>
        <taxon>Nectriaceae</taxon>
        <taxon>Fusarium</taxon>
    </lineage>
</organism>
<dbReference type="Proteomes" id="UP000245910">
    <property type="component" value="Chromosome II"/>
</dbReference>